<feature type="compositionally biased region" description="Polar residues" evidence="1">
    <location>
        <begin position="152"/>
        <end position="163"/>
    </location>
</feature>
<feature type="region of interest" description="Disordered" evidence="1">
    <location>
        <begin position="705"/>
        <end position="745"/>
    </location>
</feature>
<feature type="region of interest" description="Disordered" evidence="1">
    <location>
        <begin position="579"/>
        <end position="606"/>
    </location>
</feature>
<feature type="compositionally biased region" description="Basic and acidic residues" evidence="1">
    <location>
        <begin position="1185"/>
        <end position="1199"/>
    </location>
</feature>
<sequence>MAPNRWFDQHGVYWDDKSDSSEDVLEQYHPDDDDWDEEEPLSRQDILRRKKRKGVTKKKLNLNEEDESNWSDNASLEQAADATRKRKRNAAAPTQTRKKRSHPLPAEALPSTSRSRLKRKKEDSAAIVADQEPSPSEQAGTSPTERPPGAVTQPTNRLGATSRQPRKRKKAKLQVEAPADILATPPPTTRPSRARALPAPIQEDTGMPVMETEPKMTLGRRRGTRLGPIPLESAAPNAENVENIVIDVMPPTPEHSSPDDLEPPYHLSPPGAHYANFSPLRPASEELNSPTVPEVPEEFIGLVDFKNMSSIPQSLDFSGSSSYPYPLDLGFHYISPGHGRNPGSARATAGATVAPVDINTIPPATFSDSDSPPGRSSRKPIDPIPWTLLYDIPVGNEPASNGDAGAPKTSRLLRSTDVVAGPLRSAERTGHRDWALRKSSLSRMTLASPPEPDPPLALNESVLGANDYIPLESPVSLRRSARGSKAGKGKTKVPAGGPEVRGKRAQKGNRASQTPGKEETDNRVSAVSAETEKTPLRVSEPPQPPQMQWESIAPRPRPEPRQHSASIVAAALWSKAIDEDTTATNPEPPAPRPRGRRLETSPERPRWPPHPGHIYCERCFRDDCARWLRIQHSALDAVETLGGDGVLRDLRAMGRQLEQMWRDTVTFAASRSHDVVDIEEELRRALKDFEYETAVKSVPVAASAAAERGVKRKKGEEARQQQRPAPSLAAATAAEAAGERARMNPVPVQRSPADVFRNLPADVKGFLLLRYLAAARREENIWGRNAARRAAAATVKKSIDALQRHIGVSTPELKRLEVHFGSLLGEARARSYSAHDRQLRGHSWWSFDDTLVVAHRQLEAAMSGLPGLSSPARSSPARSSSTPCSTRVEARSSMSARSGSPFPPASLASAFDNTLASKARSVMIGALNKSAAVAREAAERLGRNIWGVDKNGAGPRSAGVNSRSMFNYDRTHDELDGLRRTAMADKSGSAVLLLRIGEAIAHVRARRHEPRGEAEFLGSDTVSVPAIYEEYWSGDVDAEAGREGAPPSPPARKRRRSERSTAATTRFAANGDADRGGDAPVLACVNCSESRAVHRRAARQTQVASDERMPWMKPLMWAYGLDEGTAARMAPEDLFRQIAQRPGTRTVQIAGLLFLIDVTGGETRVVLVEMRSIFDDIWKERADKAVPKQESHHGEDDNSKVATPPLPMGLWEKWQDGELTGYSML</sequence>
<dbReference type="RefSeq" id="XP_060293874.1">
    <property type="nucleotide sequence ID" value="XM_060447097.1"/>
</dbReference>
<feature type="compositionally biased region" description="Low complexity" evidence="1">
    <location>
        <begin position="1060"/>
        <end position="1071"/>
    </location>
</feature>
<feature type="compositionally biased region" description="Low complexity" evidence="1">
    <location>
        <begin position="864"/>
        <end position="886"/>
    </location>
</feature>
<feature type="region of interest" description="Disordered" evidence="1">
    <location>
        <begin position="478"/>
        <end position="564"/>
    </location>
</feature>
<feature type="region of interest" description="Disordered" evidence="1">
    <location>
        <begin position="397"/>
        <end position="431"/>
    </location>
</feature>
<feature type="region of interest" description="Disordered" evidence="1">
    <location>
        <begin position="864"/>
        <end position="903"/>
    </location>
</feature>
<reference evidence="2" key="1">
    <citation type="submission" date="2023-06" db="EMBL/GenBank/DDBJ databases">
        <title>Genome-scale phylogeny and comparative genomics of the fungal order Sordariales.</title>
        <authorList>
            <consortium name="Lawrence Berkeley National Laboratory"/>
            <person name="Hensen N."/>
            <person name="Bonometti L."/>
            <person name="Westerberg I."/>
            <person name="Brannstrom I.O."/>
            <person name="Guillou S."/>
            <person name="Cros-Aarteil S."/>
            <person name="Calhoun S."/>
            <person name="Haridas S."/>
            <person name="Kuo A."/>
            <person name="Mondo S."/>
            <person name="Pangilinan J."/>
            <person name="Riley R."/>
            <person name="LaButti K."/>
            <person name="Andreopoulos B."/>
            <person name="Lipzen A."/>
            <person name="Chen C."/>
            <person name="Yanf M."/>
            <person name="Daum C."/>
            <person name="Ng V."/>
            <person name="Clum A."/>
            <person name="Steindorff A."/>
            <person name="Ohm R."/>
            <person name="Martin F."/>
            <person name="Silar P."/>
            <person name="Natvig D."/>
            <person name="Lalanne C."/>
            <person name="Gautier V."/>
            <person name="Ament-velasquez S.L."/>
            <person name="Kruys A."/>
            <person name="Hutchinson M.I."/>
            <person name="Powell A.J."/>
            <person name="Barry K."/>
            <person name="Miller A.N."/>
            <person name="Grigoriev I.V."/>
            <person name="Debuchy R."/>
            <person name="Gladieux P."/>
            <person name="Thoren M.H."/>
            <person name="Johannesson H."/>
        </authorList>
    </citation>
    <scope>NUCLEOTIDE SEQUENCE</scope>
    <source>
        <strain evidence="2">SMH2392-1A</strain>
    </source>
</reference>
<organism evidence="2 3">
    <name type="scientific">Lasiosphaeria miniovina</name>
    <dbReference type="NCBI Taxonomy" id="1954250"/>
    <lineage>
        <taxon>Eukaryota</taxon>
        <taxon>Fungi</taxon>
        <taxon>Dikarya</taxon>
        <taxon>Ascomycota</taxon>
        <taxon>Pezizomycotina</taxon>
        <taxon>Sordariomycetes</taxon>
        <taxon>Sordariomycetidae</taxon>
        <taxon>Sordariales</taxon>
        <taxon>Lasiosphaeriaceae</taxon>
        <taxon>Lasiosphaeria</taxon>
    </lineage>
</organism>
<feature type="region of interest" description="Disordered" evidence="1">
    <location>
        <begin position="1038"/>
        <end position="1074"/>
    </location>
</feature>
<feature type="compositionally biased region" description="Polar residues" evidence="1">
    <location>
        <begin position="133"/>
        <end position="144"/>
    </location>
</feature>
<keyword evidence="3" id="KW-1185">Reference proteome</keyword>
<evidence type="ECO:0000313" key="2">
    <source>
        <dbReference type="EMBL" id="KAK0712551.1"/>
    </source>
</evidence>
<feature type="compositionally biased region" description="Basic residues" evidence="1">
    <location>
        <begin position="479"/>
        <end position="491"/>
    </location>
</feature>
<gene>
    <name evidence="2" type="ORF">B0T26DRAFT_803602</name>
</gene>
<feature type="region of interest" description="Disordered" evidence="1">
    <location>
        <begin position="1185"/>
        <end position="1207"/>
    </location>
</feature>
<dbReference type="EMBL" id="JAUIRO010000005">
    <property type="protein sequence ID" value="KAK0712551.1"/>
    <property type="molecule type" value="Genomic_DNA"/>
</dbReference>
<name>A0AA40DT68_9PEZI</name>
<dbReference type="Proteomes" id="UP001172101">
    <property type="component" value="Unassembled WGS sequence"/>
</dbReference>
<evidence type="ECO:0000256" key="1">
    <source>
        <dbReference type="SAM" id="MobiDB-lite"/>
    </source>
</evidence>
<evidence type="ECO:0000313" key="3">
    <source>
        <dbReference type="Proteomes" id="UP001172101"/>
    </source>
</evidence>
<accession>A0AA40DT68</accession>
<dbReference type="GeneID" id="85330367"/>
<protein>
    <submittedName>
        <fullName evidence="2">Uncharacterized protein</fullName>
    </submittedName>
</protein>
<feature type="compositionally biased region" description="Basic residues" evidence="1">
    <location>
        <begin position="48"/>
        <end position="60"/>
    </location>
</feature>
<proteinExistence type="predicted"/>
<feature type="compositionally biased region" description="Basic and acidic residues" evidence="1">
    <location>
        <begin position="596"/>
        <end position="606"/>
    </location>
</feature>
<feature type="compositionally biased region" description="Low complexity" evidence="1">
    <location>
        <begin position="190"/>
        <end position="200"/>
    </location>
</feature>
<feature type="compositionally biased region" description="Basic and acidic residues" evidence="1">
    <location>
        <begin position="13"/>
        <end position="30"/>
    </location>
</feature>
<comment type="caution">
    <text evidence="2">The sequence shown here is derived from an EMBL/GenBank/DDBJ whole genome shotgun (WGS) entry which is preliminary data.</text>
</comment>
<feature type="region of interest" description="Disordered" evidence="1">
    <location>
        <begin position="1"/>
        <end position="232"/>
    </location>
</feature>
<dbReference type="AlphaFoldDB" id="A0AA40DT68"/>
<feature type="region of interest" description="Disordered" evidence="1">
    <location>
        <begin position="359"/>
        <end position="381"/>
    </location>
</feature>